<evidence type="ECO:0000313" key="1">
    <source>
        <dbReference type="EMBL" id="SOZ72888.1"/>
    </source>
</evidence>
<dbReference type="EMBL" id="OFTH01000047">
    <property type="protein sequence ID" value="SOZ72888.1"/>
    <property type="molecule type" value="Genomic_DNA"/>
</dbReference>
<comment type="caution">
    <text evidence="1">The sequence shown here is derived from an EMBL/GenBank/DDBJ whole genome shotgun (WGS) entry which is preliminary data.</text>
</comment>
<evidence type="ECO:0000313" key="2">
    <source>
        <dbReference type="Proteomes" id="UP000256952"/>
    </source>
</evidence>
<protein>
    <submittedName>
        <fullName evidence="1">Uncharacterized protein</fullName>
    </submittedName>
</protein>
<dbReference type="AlphaFoldDB" id="A0A976B2I8"/>
<organism evidence="1 2">
    <name type="scientific">Cupriavidus taiwanensis</name>
    <dbReference type="NCBI Taxonomy" id="164546"/>
    <lineage>
        <taxon>Bacteria</taxon>
        <taxon>Pseudomonadati</taxon>
        <taxon>Pseudomonadota</taxon>
        <taxon>Betaproteobacteria</taxon>
        <taxon>Burkholderiales</taxon>
        <taxon>Burkholderiaceae</taxon>
        <taxon>Cupriavidus</taxon>
    </lineage>
</organism>
<gene>
    <name evidence="1" type="ORF">CBM2613_B50036</name>
</gene>
<proteinExistence type="predicted"/>
<dbReference type="Proteomes" id="UP000256952">
    <property type="component" value="Chromosome CBM2613_b"/>
</dbReference>
<reference evidence="1 2" key="1">
    <citation type="submission" date="2018-01" db="EMBL/GenBank/DDBJ databases">
        <authorList>
            <person name="Clerissi C."/>
        </authorList>
    </citation>
    <scope>NUCLEOTIDE SEQUENCE [LARGE SCALE GENOMIC DNA]</scope>
    <source>
        <strain evidence="1">Cupriavidus taiwanensis STM 8556</strain>
    </source>
</reference>
<accession>A0A976B2I8</accession>
<name>A0A976B2I8_9BURK</name>
<sequence>MHLPPTEYLDAHDLAIILKVSPATILRRARTKPQTLPPPVHLGPNFPLRWRQRDVCYWLAQMGFYEADTRFPGLSPVVH</sequence>